<protein>
    <submittedName>
        <fullName evidence="3">Uncharacterized protein</fullName>
    </submittedName>
</protein>
<accession>A0A813L958</accession>
<evidence type="ECO:0000313" key="2">
    <source>
        <dbReference type="EMBL" id="CAE8589855.1"/>
    </source>
</evidence>
<sequence>MLAAEVYRNSGAQGNESQMTQLMFMMILQQQQQLGGKQPAKDKGHGGGNSDGPASGSEDDLDDLDDLDNLLKGSMKAFKNIHKLKRAIKSRPGRLIKRWEMLVREDLGVVDGQPWTAMDWLKQLPWGKHQGLYRGGYQDVVVYELLRQNKTEQACAQLVQNLKWKPQCAMASGSWDQAWLLCGLPDPADNINFAGDAGEMSAILAYSKAIRELKTKTTGKGPQLSEDDGDGGAVGVNAKRGRQAQEEEGGRVTSFENHPPADLSFGQKRPTSLSAGGPAERVSPCSAAPSFPFYSTQGPMKVVNVTKAIHEPPWLLGKNTAFLRHRKWLDARSKQFPVYSGGTSPDKPTFPCLMPFRG</sequence>
<keyword evidence="5" id="KW-1185">Reference proteome</keyword>
<evidence type="ECO:0000256" key="1">
    <source>
        <dbReference type="SAM" id="MobiDB-lite"/>
    </source>
</evidence>
<dbReference type="Proteomes" id="UP000626109">
    <property type="component" value="Unassembled WGS sequence"/>
</dbReference>
<name>A0A813L958_POLGL</name>
<dbReference type="EMBL" id="CAJNNW010034235">
    <property type="protein sequence ID" value="CAE8722056.1"/>
    <property type="molecule type" value="Genomic_DNA"/>
</dbReference>
<gene>
    <name evidence="2" type="ORF">PGLA1383_LOCUS8583</name>
    <name evidence="3" type="ORF">PGLA2088_LOCUS42298</name>
</gene>
<evidence type="ECO:0000313" key="5">
    <source>
        <dbReference type="Proteomes" id="UP000654075"/>
    </source>
</evidence>
<evidence type="ECO:0000313" key="4">
    <source>
        <dbReference type="Proteomes" id="UP000626109"/>
    </source>
</evidence>
<evidence type="ECO:0000313" key="3">
    <source>
        <dbReference type="EMBL" id="CAE8722056.1"/>
    </source>
</evidence>
<dbReference type="AlphaFoldDB" id="A0A813L958"/>
<dbReference type="OrthoDB" id="447942at2759"/>
<comment type="caution">
    <text evidence="3">The sequence shown here is derived from an EMBL/GenBank/DDBJ whole genome shotgun (WGS) entry which is preliminary data.</text>
</comment>
<dbReference type="Proteomes" id="UP000654075">
    <property type="component" value="Unassembled WGS sequence"/>
</dbReference>
<proteinExistence type="predicted"/>
<feature type="region of interest" description="Disordered" evidence="1">
    <location>
        <begin position="216"/>
        <end position="281"/>
    </location>
</feature>
<dbReference type="EMBL" id="CAJNNV010003923">
    <property type="protein sequence ID" value="CAE8589855.1"/>
    <property type="molecule type" value="Genomic_DNA"/>
</dbReference>
<feature type="region of interest" description="Disordered" evidence="1">
    <location>
        <begin position="33"/>
        <end position="63"/>
    </location>
</feature>
<organism evidence="3 4">
    <name type="scientific">Polarella glacialis</name>
    <name type="common">Dinoflagellate</name>
    <dbReference type="NCBI Taxonomy" id="89957"/>
    <lineage>
        <taxon>Eukaryota</taxon>
        <taxon>Sar</taxon>
        <taxon>Alveolata</taxon>
        <taxon>Dinophyceae</taxon>
        <taxon>Suessiales</taxon>
        <taxon>Suessiaceae</taxon>
        <taxon>Polarella</taxon>
    </lineage>
</organism>
<reference evidence="3" key="1">
    <citation type="submission" date="2021-02" db="EMBL/GenBank/DDBJ databases">
        <authorList>
            <person name="Dougan E. K."/>
            <person name="Rhodes N."/>
            <person name="Thang M."/>
            <person name="Chan C."/>
        </authorList>
    </citation>
    <scope>NUCLEOTIDE SEQUENCE</scope>
</reference>